<dbReference type="EMBL" id="JAUSVX010000001">
    <property type="protein sequence ID" value="MDQ0467702.1"/>
    <property type="molecule type" value="Genomic_DNA"/>
</dbReference>
<comment type="caution">
    <text evidence="5">The sequence shown here is derived from an EMBL/GenBank/DDBJ whole genome shotgun (WGS) entry which is preliminary data.</text>
</comment>
<dbReference type="CDD" id="cd04673">
    <property type="entry name" value="NUDIX_ADPRase"/>
    <property type="match status" value="1"/>
</dbReference>
<evidence type="ECO:0000256" key="1">
    <source>
        <dbReference type="ARBA" id="ARBA00001946"/>
    </source>
</evidence>
<dbReference type="InterPro" id="IPR020476">
    <property type="entry name" value="Nudix_hydrolase"/>
</dbReference>
<comment type="cofactor">
    <cofactor evidence="1">
        <name>Mg(2+)</name>
        <dbReference type="ChEBI" id="CHEBI:18420"/>
    </cofactor>
</comment>
<proteinExistence type="inferred from homology"/>
<reference evidence="5 6" key="1">
    <citation type="submission" date="2023-07" db="EMBL/GenBank/DDBJ databases">
        <title>Genomic Encyclopedia of Type Strains, Phase IV (KMG-IV): sequencing the most valuable type-strain genomes for metagenomic binning, comparative biology and taxonomic classification.</title>
        <authorList>
            <person name="Goeker M."/>
        </authorList>
    </citation>
    <scope>NUCLEOTIDE SEQUENCE [LARGE SCALE GENOMIC DNA]</scope>
    <source>
        <strain evidence="5 6">DSM 19619</strain>
    </source>
</reference>
<keyword evidence="2 3" id="KW-0378">Hydrolase</keyword>
<dbReference type="Pfam" id="PF00293">
    <property type="entry name" value="NUDIX"/>
    <property type="match status" value="1"/>
</dbReference>
<evidence type="ECO:0000256" key="2">
    <source>
        <dbReference type="ARBA" id="ARBA00022801"/>
    </source>
</evidence>
<dbReference type="InterPro" id="IPR000086">
    <property type="entry name" value="NUDIX_hydrolase_dom"/>
</dbReference>
<organism evidence="5 6">
    <name type="scientific">Labrys wisconsinensis</name>
    <dbReference type="NCBI Taxonomy" id="425677"/>
    <lineage>
        <taxon>Bacteria</taxon>
        <taxon>Pseudomonadati</taxon>
        <taxon>Pseudomonadota</taxon>
        <taxon>Alphaproteobacteria</taxon>
        <taxon>Hyphomicrobiales</taxon>
        <taxon>Xanthobacteraceae</taxon>
        <taxon>Labrys</taxon>
    </lineage>
</organism>
<feature type="domain" description="Nudix hydrolase" evidence="4">
    <location>
        <begin position="7"/>
        <end position="149"/>
    </location>
</feature>
<dbReference type="Proteomes" id="UP001242480">
    <property type="component" value="Unassembled WGS sequence"/>
</dbReference>
<name>A0ABU0J3B7_9HYPH</name>
<dbReference type="PANTHER" id="PTHR43736:SF1">
    <property type="entry name" value="DIHYDRONEOPTERIN TRIPHOSPHATE DIPHOSPHATASE"/>
    <property type="match status" value="1"/>
</dbReference>
<dbReference type="PANTHER" id="PTHR43736">
    <property type="entry name" value="ADP-RIBOSE PYROPHOSPHATASE"/>
    <property type="match status" value="1"/>
</dbReference>
<evidence type="ECO:0000256" key="3">
    <source>
        <dbReference type="RuleBase" id="RU003476"/>
    </source>
</evidence>
<evidence type="ECO:0000313" key="6">
    <source>
        <dbReference type="Proteomes" id="UP001242480"/>
    </source>
</evidence>
<evidence type="ECO:0000259" key="4">
    <source>
        <dbReference type="PROSITE" id="PS51462"/>
    </source>
</evidence>
<protein>
    <submittedName>
        <fullName evidence="5">Mutator protein MutT</fullName>
    </submittedName>
</protein>
<dbReference type="PROSITE" id="PS51462">
    <property type="entry name" value="NUDIX"/>
    <property type="match status" value="1"/>
</dbReference>
<dbReference type="Gene3D" id="3.90.79.10">
    <property type="entry name" value="Nucleoside Triphosphate Pyrophosphohydrolase"/>
    <property type="match status" value="1"/>
</dbReference>
<dbReference type="InterPro" id="IPR020084">
    <property type="entry name" value="NUDIX_hydrolase_CS"/>
</dbReference>
<accession>A0ABU0J3B7</accession>
<sequence length="149" mass="15799">MSATERNPHRPVAAVLAVVVRDERILLVRRANPPDAGLWGFPGGKVEWGESLADAAVRELAEETGVTAEAIEAFTALDALDPGPEPGPVRHHHVLVAVLCRWIAGEPVAADDALEAAWFGLPALRSPRLGRSLGVDDLAARALALARRA</sequence>
<dbReference type="SUPFAM" id="SSF55811">
    <property type="entry name" value="Nudix"/>
    <property type="match status" value="1"/>
</dbReference>
<dbReference type="InterPro" id="IPR015797">
    <property type="entry name" value="NUDIX_hydrolase-like_dom_sf"/>
</dbReference>
<comment type="similarity">
    <text evidence="3">Belongs to the Nudix hydrolase family.</text>
</comment>
<dbReference type="PRINTS" id="PR00502">
    <property type="entry name" value="NUDIXFAMILY"/>
</dbReference>
<dbReference type="PROSITE" id="PS00893">
    <property type="entry name" value="NUDIX_BOX"/>
    <property type="match status" value="1"/>
</dbReference>
<dbReference type="RefSeq" id="WP_307267718.1">
    <property type="nucleotide sequence ID" value="NZ_JAUSVX010000001.1"/>
</dbReference>
<gene>
    <name evidence="5" type="ORF">QO011_000697</name>
</gene>
<evidence type="ECO:0000313" key="5">
    <source>
        <dbReference type="EMBL" id="MDQ0467702.1"/>
    </source>
</evidence>
<keyword evidence="6" id="KW-1185">Reference proteome</keyword>